<keyword evidence="3" id="KW-0067">ATP-binding</keyword>
<dbReference type="EMBL" id="JAHLQL010000001">
    <property type="protein sequence ID" value="MBU5591507.1"/>
    <property type="molecule type" value="Genomic_DNA"/>
</dbReference>
<dbReference type="PANTHER" id="PTHR32071:SF57">
    <property type="entry name" value="C4-DICARBOXYLATE TRANSPORT TRANSCRIPTIONAL REGULATORY PROTEIN DCTD"/>
    <property type="match status" value="1"/>
</dbReference>
<dbReference type="InterPro" id="IPR025662">
    <property type="entry name" value="Sigma_54_int_dom_ATP-bd_1"/>
</dbReference>
<comment type="caution">
    <text evidence="7">The sequence shown here is derived from an EMBL/GenBank/DDBJ whole genome shotgun (WGS) entry which is preliminary data.</text>
</comment>
<dbReference type="InterPro" id="IPR025943">
    <property type="entry name" value="Sigma_54_int_dom_ATP-bd_2"/>
</dbReference>
<dbReference type="PROSITE" id="PS50045">
    <property type="entry name" value="SIGMA54_INTERACT_4"/>
    <property type="match status" value="1"/>
</dbReference>
<dbReference type="Pfam" id="PF18024">
    <property type="entry name" value="HTH_50"/>
    <property type="match status" value="1"/>
</dbReference>
<dbReference type="InterPro" id="IPR030828">
    <property type="entry name" value="HTH_TyrR"/>
</dbReference>
<evidence type="ECO:0000256" key="1">
    <source>
        <dbReference type="ARBA" id="ARBA00022741"/>
    </source>
</evidence>
<evidence type="ECO:0000256" key="3">
    <source>
        <dbReference type="ARBA" id="ARBA00022840"/>
    </source>
</evidence>
<reference evidence="7 8" key="1">
    <citation type="submission" date="2021-06" db="EMBL/GenBank/DDBJ databases">
        <authorList>
            <person name="Sun Q."/>
            <person name="Li D."/>
        </authorList>
    </citation>
    <scope>NUCLEOTIDE SEQUENCE [LARGE SCALE GENOMIC DNA]</scope>
    <source>
        <strain evidence="7 8">MSJ-4</strain>
    </source>
</reference>
<organism evidence="7 8">
    <name type="scientific">Clostridium simiarum</name>
    <dbReference type="NCBI Taxonomy" id="2841506"/>
    <lineage>
        <taxon>Bacteria</taxon>
        <taxon>Bacillati</taxon>
        <taxon>Bacillota</taxon>
        <taxon>Clostridia</taxon>
        <taxon>Eubacteriales</taxon>
        <taxon>Clostridiaceae</taxon>
        <taxon>Clostridium</taxon>
    </lineage>
</organism>
<evidence type="ECO:0000259" key="6">
    <source>
        <dbReference type="PROSITE" id="PS50045"/>
    </source>
</evidence>
<sequence length="314" mass="35936">MIVEDKLMIDILKIVTSLSKVDTTVLILGETGVGKEGLAKYMHYNSKRKDKPFITINCGAIPENLIESELFGYEAGAFTGASKEGKIGLFQLAHEGTVFLDEVGELPLEVQVKLLRVLQEKQIEKVGGIKSTKVDVRVLGATNKDLKDLVEKGEFREDLYYRLSVFPIEIPPLRKRKGDIVPLVKYFSKIINEKYNFKCEFEEEALDCLQWYEWPGNIRELKNIVERHIVMQREGFIRKNDLNDYIYKEGNRELTFSINNLCIKGYGLKEIIQKIELEIIDDAIDRYGNIRMAAKALGVDPSTLIRKRQKSIKG</sequence>
<protein>
    <recommendedName>
        <fullName evidence="5">HTH-type transcriptional regulatory protein TyrR</fullName>
    </recommendedName>
</protein>
<dbReference type="InterPro" id="IPR058031">
    <property type="entry name" value="AAA_lid_NorR"/>
</dbReference>
<keyword evidence="4" id="KW-0238">DNA-binding</keyword>
<dbReference type="CDD" id="cd00009">
    <property type="entry name" value="AAA"/>
    <property type="match status" value="1"/>
</dbReference>
<dbReference type="PROSITE" id="PS00688">
    <property type="entry name" value="SIGMA54_INTERACT_3"/>
    <property type="match status" value="1"/>
</dbReference>
<dbReference type="PANTHER" id="PTHR32071">
    <property type="entry name" value="TRANSCRIPTIONAL REGULATORY PROTEIN"/>
    <property type="match status" value="1"/>
</dbReference>
<keyword evidence="8" id="KW-1185">Reference proteome</keyword>
<feature type="domain" description="Sigma-54 factor interaction" evidence="6">
    <location>
        <begin position="1"/>
        <end position="230"/>
    </location>
</feature>
<dbReference type="SMART" id="SM00382">
    <property type="entry name" value="AAA"/>
    <property type="match status" value="1"/>
</dbReference>
<keyword evidence="1" id="KW-0547">Nucleotide-binding</keyword>
<evidence type="ECO:0000256" key="4">
    <source>
        <dbReference type="ARBA" id="ARBA00023125"/>
    </source>
</evidence>
<dbReference type="Proteomes" id="UP000736583">
    <property type="component" value="Unassembled WGS sequence"/>
</dbReference>
<proteinExistence type="predicted"/>
<accession>A0ABS6EZ46</accession>
<keyword evidence="2" id="KW-0058">Aromatic hydrocarbons catabolism</keyword>
<dbReference type="Pfam" id="PF25601">
    <property type="entry name" value="AAA_lid_14"/>
    <property type="match status" value="1"/>
</dbReference>
<name>A0ABS6EZ46_9CLOT</name>
<dbReference type="InterPro" id="IPR003593">
    <property type="entry name" value="AAA+_ATPase"/>
</dbReference>
<gene>
    <name evidence="7" type="ORF">KQI89_07000</name>
</gene>
<dbReference type="InterPro" id="IPR002078">
    <property type="entry name" value="Sigma_54_int"/>
</dbReference>
<dbReference type="PROSITE" id="PS00676">
    <property type="entry name" value="SIGMA54_INTERACT_2"/>
    <property type="match status" value="1"/>
</dbReference>
<evidence type="ECO:0000256" key="5">
    <source>
        <dbReference type="ARBA" id="ARBA00029500"/>
    </source>
</evidence>
<evidence type="ECO:0000313" key="7">
    <source>
        <dbReference type="EMBL" id="MBU5591507.1"/>
    </source>
</evidence>
<evidence type="ECO:0000313" key="8">
    <source>
        <dbReference type="Proteomes" id="UP000736583"/>
    </source>
</evidence>
<dbReference type="InterPro" id="IPR025944">
    <property type="entry name" value="Sigma_54_int_dom_CS"/>
</dbReference>
<dbReference type="Pfam" id="PF00158">
    <property type="entry name" value="Sigma54_activat"/>
    <property type="match status" value="1"/>
</dbReference>
<evidence type="ECO:0000256" key="2">
    <source>
        <dbReference type="ARBA" id="ARBA00022797"/>
    </source>
</evidence>
<dbReference type="PROSITE" id="PS00675">
    <property type="entry name" value="SIGMA54_INTERACT_1"/>
    <property type="match status" value="1"/>
</dbReference>